<gene>
    <name evidence="1" type="ORF">ACFQ16_00135</name>
</gene>
<dbReference type="Proteomes" id="UP001597018">
    <property type="component" value="Unassembled WGS sequence"/>
</dbReference>
<evidence type="ECO:0008006" key="3">
    <source>
        <dbReference type="Google" id="ProtNLM"/>
    </source>
</evidence>
<proteinExistence type="predicted"/>
<organism evidence="1 2">
    <name type="scientific">Saccharopolyspora rosea</name>
    <dbReference type="NCBI Taxonomy" id="524884"/>
    <lineage>
        <taxon>Bacteria</taxon>
        <taxon>Bacillati</taxon>
        <taxon>Actinomycetota</taxon>
        <taxon>Actinomycetes</taxon>
        <taxon>Pseudonocardiales</taxon>
        <taxon>Pseudonocardiaceae</taxon>
        <taxon>Saccharopolyspora</taxon>
    </lineage>
</organism>
<dbReference type="RefSeq" id="WP_345601515.1">
    <property type="nucleotide sequence ID" value="NZ_BAABLT010000034.1"/>
</dbReference>
<dbReference type="EMBL" id="JBHTIW010000001">
    <property type="protein sequence ID" value="MFD0918139.1"/>
    <property type="molecule type" value="Genomic_DNA"/>
</dbReference>
<reference evidence="2" key="1">
    <citation type="journal article" date="2019" name="Int. J. Syst. Evol. Microbiol.">
        <title>The Global Catalogue of Microorganisms (GCM) 10K type strain sequencing project: providing services to taxonomists for standard genome sequencing and annotation.</title>
        <authorList>
            <consortium name="The Broad Institute Genomics Platform"/>
            <consortium name="The Broad Institute Genome Sequencing Center for Infectious Disease"/>
            <person name="Wu L."/>
            <person name="Ma J."/>
        </authorList>
    </citation>
    <scope>NUCLEOTIDE SEQUENCE [LARGE SCALE GENOMIC DNA]</scope>
    <source>
        <strain evidence="2">CCUG 56401</strain>
    </source>
</reference>
<name>A0ABW3FJJ5_9PSEU</name>
<sequence length="578" mass="62478">MRTVFPHGDVDAFEAARAELAERFGGAAEPLDCLLEDRFARDGLLAWWTEEDLERFLLEVAPRRLVVADWSAVPEFLHSWVDFLAGEGLLSSPSPVGALHRAIDRAVPGFLAAMADPASWGPEKSWSAAMRECGVDPADDARVAEFLAAVDEGAVEVDEEGAAEQADAAPAVWLPPVAVAEEEPHAATAADCPLLHRIRAVLDWVGEGRPVPRESDVDGLAARLSVDRFTAGLLVEWAREAHLLRRVHDRLVPTLLARPLSAEPDLLWSRLWQSFVLLDGFTDDGELDSEDFVEVVQAVLCALYPHADAVPLELVTDLACRVLDGTSRQAVHRAVTRIVDQWESMGALRRYETTAPDVLAEIAELVPADPDPTMVELLSAGVWAARGSLRAFGFLVPEVADLVPRPAELLALLVPECSPDVLAELVPAWIAHRGAPDAAAELAALLRRVDDPSLRLTALWLLERTGDDGVAAVRGLADDPVVGPAARVWLQARGASDDVARPEDEVWVALDGLAASDAPHLLLAELRRHSAAEQLDLLERVPTAGHAQAPEVLDTIARHHPDAEIAAAARRCLERVGC</sequence>
<protein>
    <recommendedName>
        <fullName evidence="3">HEAT repeat protein</fullName>
    </recommendedName>
</protein>
<evidence type="ECO:0000313" key="2">
    <source>
        <dbReference type="Proteomes" id="UP001597018"/>
    </source>
</evidence>
<accession>A0ABW3FJJ5</accession>
<evidence type="ECO:0000313" key="1">
    <source>
        <dbReference type="EMBL" id="MFD0918139.1"/>
    </source>
</evidence>
<comment type="caution">
    <text evidence="1">The sequence shown here is derived from an EMBL/GenBank/DDBJ whole genome shotgun (WGS) entry which is preliminary data.</text>
</comment>
<keyword evidence="2" id="KW-1185">Reference proteome</keyword>